<reference evidence="2 3" key="1">
    <citation type="submission" date="2015-09" db="EMBL/GenBank/DDBJ databases">
        <title>Atta colombica WGS genome.</title>
        <authorList>
            <person name="Nygaard S."/>
            <person name="Hu H."/>
            <person name="Boomsma J."/>
            <person name="Zhang G."/>
        </authorList>
    </citation>
    <scope>NUCLEOTIDE SEQUENCE [LARGE SCALE GENOMIC DNA]</scope>
    <source>
        <strain evidence="2">Treedump-2</strain>
        <tissue evidence="2">Whole body</tissue>
    </source>
</reference>
<keyword evidence="3" id="KW-1185">Reference proteome</keyword>
<dbReference type="AlphaFoldDB" id="A0A195BAV2"/>
<feature type="compositionally biased region" description="Basic and acidic residues" evidence="1">
    <location>
        <begin position="19"/>
        <end position="36"/>
    </location>
</feature>
<accession>A0A195BAV2</accession>
<name>A0A195BAV2_9HYME</name>
<sequence>CARMSMINYPGSVMAFKHSEEHGEGGERAHVNERPNRPSTPGSSHGGCVRRNFSSSTTKLVTETTREKTRVMPFIGSCKWHNTLFRSRDRVIRIPERAYRVLILIRPQRGILIRMLFGINGGGGDTLSTTKYTNPKIQAEHRAVKRSPARVMKADLETY</sequence>
<evidence type="ECO:0000256" key="1">
    <source>
        <dbReference type="SAM" id="MobiDB-lite"/>
    </source>
</evidence>
<evidence type="ECO:0000313" key="3">
    <source>
        <dbReference type="Proteomes" id="UP000078540"/>
    </source>
</evidence>
<feature type="region of interest" description="Disordered" evidence="1">
    <location>
        <begin position="19"/>
        <end position="59"/>
    </location>
</feature>
<dbReference type="EMBL" id="KQ976537">
    <property type="protein sequence ID" value="KYM81362.1"/>
    <property type="molecule type" value="Genomic_DNA"/>
</dbReference>
<protein>
    <submittedName>
        <fullName evidence="2">Uncharacterized protein</fullName>
    </submittedName>
</protein>
<gene>
    <name evidence="2" type="ORF">ALC53_08130</name>
</gene>
<dbReference type="Proteomes" id="UP000078540">
    <property type="component" value="Unassembled WGS sequence"/>
</dbReference>
<feature type="non-terminal residue" evidence="2">
    <location>
        <position position="1"/>
    </location>
</feature>
<organism evidence="2 3">
    <name type="scientific">Atta colombica</name>
    <dbReference type="NCBI Taxonomy" id="520822"/>
    <lineage>
        <taxon>Eukaryota</taxon>
        <taxon>Metazoa</taxon>
        <taxon>Ecdysozoa</taxon>
        <taxon>Arthropoda</taxon>
        <taxon>Hexapoda</taxon>
        <taxon>Insecta</taxon>
        <taxon>Pterygota</taxon>
        <taxon>Neoptera</taxon>
        <taxon>Endopterygota</taxon>
        <taxon>Hymenoptera</taxon>
        <taxon>Apocrita</taxon>
        <taxon>Aculeata</taxon>
        <taxon>Formicoidea</taxon>
        <taxon>Formicidae</taxon>
        <taxon>Myrmicinae</taxon>
        <taxon>Atta</taxon>
    </lineage>
</organism>
<proteinExistence type="predicted"/>
<evidence type="ECO:0000313" key="2">
    <source>
        <dbReference type="EMBL" id="KYM81362.1"/>
    </source>
</evidence>